<keyword evidence="1" id="KW-0694">RNA-binding</keyword>
<dbReference type="Proteomes" id="UP000681722">
    <property type="component" value="Unassembled WGS sequence"/>
</dbReference>
<dbReference type="PANTHER" id="PTHR23079">
    <property type="entry name" value="RNA-DEPENDENT RNA POLYMERASE"/>
    <property type="match status" value="1"/>
</dbReference>
<keyword evidence="1" id="KW-0696">RNA-directed RNA polymerase</keyword>
<comment type="catalytic activity">
    <reaction evidence="1">
        <text>RNA(n) + a ribonucleoside 5'-triphosphate = RNA(n+1) + diphosphate</text>
        <dbReference type="Rhea" id="RHEA:21248"/>
        <dbReference type="Rhea" id="RHEA-COMP:14527"/>
        <dbReference type="Rhea" id="RHEA-COMP:17342"/>
        <dbReference type="ChEBI" id="CHEBI:33019"/>
        <dbReference type="ChEBI" id="CHEBI:61557"/>
        <dbReference type="ChEBI" id="CHEBI:140395"/>
        <dbReference type="EC" id="2.7.7.48"/>
    </reaction>
</comment>
<sequence length="1166" mass="133158">MLNRAFVCNDESNELYTAISNSSDILIQFTSSELALHFLNQITSDKRTEKSEFNFVLLHSEPWSETMITRPPPSIDHLKNPSFEKAYGLHELLDTMGYVFQDKYRQSRAIQNILHDQRADYDFYYYQTYLAKRKKEDKPTPSKENGQYTIPCCTLTPLRTIYRQFETNSGSRALRHPQFQSSDQPNFLLVHFREEDNTKLKDFNEQIKRRLKLKMTNGLDCVYKNYKFIGSSTSQLKELSFWFILLPDNMKTVDQAIASLGEFATIKNLATHVARVGQFFSTTKTVEINLTFIDQNKPTKNQRYYACRIDDIERNNYNFTDGCAKISLGLAAEVAQKLKLEKDNIPSAYQVRVAGCKGMLAIDYESNQNDFYIKVRKSMKKFDSPHWNLEICDWSRPMPLSLNNQVILLLSDLGNELPIFLSLQQQSLIDSNTNSVVAQKQSNYAIVKENLLKNRIPIPPKDGRNMFGIPDETGQLKYGECFIQYTCLDGGSSKGKLRIVEGDVLVTKNPCLYPGDFRKLTAVNVPQLREYIRDCIVFPVNGPRPHSNEISGSDLDGDQYWVYWGKDFHINQVVPPLSYTPADKTEVPRITHELIIDHIVNTFGTAKQGLICDIHLAVANIIGVRSEQCKSLAELFARAVDAPKTGEDVPMDLVEQYRHQYAYRHGYPQYMMKFNQQICRSDSVMEQLFLNGKKILFNQMEKYSFSYKSSSPRQHQRSVEQKSLTILNNNENQPLANDNTSSLPATPTKKKSSSSSKSATATPKDQRSSSSSASSINIEGLTTPFPKPIQNEPCVEPKTKSSNNSRKTQQSEASLINMQHSQSSMDSGLASAGSSLRSLNFVTSSITAEYQDFILVGMTRINNLIKITYHDSSLYSVSLSNEPNKECNQFSKLVTNLTASGIFKGKQTKYLEQEHGPLTMIVSYGKIYFKSDDQSQPPKYISDIIKGLNENKLQVEVVTKNIDSVKPEGIDDKKQPWEYLFDCKNEQQLTYYSLTYDQKKKLKKISVFHSWWKCYIKDIDADDTYDTIYEFRSQLAYEEKNPLFKDLVQQIFSNPTNTDLLEGTARRIEWKPILNPTVQPVSLKMIARLHAQPCDGTGDGGYFNLVKNIGLEQDAKTKKSESSDTMEFRVTPVLINNKEQLEQLCELAESSELRTTFTCNMATNRR</sequence>
<proteinExistence type="inferred from homology"/>
<dbReference type="OrthoDB" id="10010882at2759"/>
<reference evidence="4" key="1">
    <citation type="submission" date="2021-02" db="EMBL/GenBank/DDBJ databases">
        <authorList>
            <person name="Nowell W R."/>
        </authorList>
    </citation>
    <scope>NUCLEOTIDE SEQUENCE</scope>
</reference>
<keyword evidence="1" id="KW-0808">Transferase</keyword>
<dbReference type="GO" id="GO:0003968">
    <property type="term" value="F:RNA-directed RNA polymerase activity"/>
    <property type="evidence" value="ECO:0007669"/>
    <property type="project" value="UniProtKB-KW"/>
</dbReference>
<comment type="caution">
    <text evidence="4">The sequence shown here is derived from an EMBL/GenBank/DDBJ whole genome shotgun (WGS) entry which is preliminary data.</text>
</comment>
<dbReference type="EMBL" id="CAJOBC010007134">
    <property type="protein sequence ID" value="CAF3922442.1"/>
    <property type="molecule type" value="Genomic_DNA"/>
</dbReference>
<feature type="compositionally biased region" description="Low complexity" evidence="2">
    <location>
        <begin position="740"/>
        <end position="775"/>
    </location>
</feature>
<dbReference type="PANTHER" id="PTHR23079:SF55">
    <property type="entry name" value="RNA-DIRECTED RNA POLYMERASE"/>
    <property type="match status" value="1"/>
</dbReference>
<dbReference type="InterPro" id="IPR007855">
    <property type="entry name" value="RDRP"/>
</dbReference>
<evidence type="ECO:0000313" key="4">
    <source>
        <dbReference type="EMBL" id="CAF1159007.1"/>
    </source>
</evidence>
<feature type="region of interest" description="Disordered" evidence="2">
    <location>
        <begin position="727"/>
        <end position="829"/>
    </location>
</feature>
<dbReference type="GO" id="GO:0003723">
    <property type="term" value="F:RNA binding"/>
    <property type="evidence" value="ECO:0007669"/>
    <property type="project" value="UniProtKB-KW"/>
</dbReference>
<comment type="similarity">
    <text evidence="1">Belongs to the RdRP family.</text>
</comment>
<evidence type="ECO:0000313" key="5">
    <source>
        <dbReference type="EMBL" id="CAF3922442.1"/>
    </source>
</evidence>
<protein>
    <recommendedName>
        <fullName evidence="1">RNA-dependent RNA polymerase</fullName>
        <ecNumber evidence="1">2.7.7.48</ecNumber>
    </recommendedName>
</protein>
<feature type="compositionally biased region" description="Polar residues" evidence="2">
    <location>
        <begin position="800"/>
        <end position="822"/>
    </location>
</feature>
<dbReference type="GO" id="GO:0031380">
    <property type="term" value="C:nuclear RNA-directed RNA polymerase complex"/>
    <property type="evidence" value="ECO:0007669"/>
    <property type="project" value="TreeGrafter"/>
</dbReference>
<evidence type="ECO:0000313" key="6">
    <source>
        <dbReference type="Proteomes" id="UP000663829"/>
    </source>
</evidence>
<dbReference type="EMBL" id="CAJNOQ010007135">
    <property type="protein sequence ID" value="CAF1159007.1"/>
    <property type="molecule type" value="Genomic_DNA"/>
</dbReference>
<evidence type="ECO:0000259" key="3">
    <source>
        <dbReference type="Pfam" id="PF05183"/>
    </source>
</evidence>
<feature type="domain" description="RDRP core" evidence="3">
    <location>
        <begin position="450"/>
        <end position="689"/>
    </location>
</feature>
<evidence type="ECO:0000256" key="2">
    <source>
        <dbReference type="SAM" id="MobiDB-lite"/>
    </source>
</evidence>
<dbReference type="Pfam" id="PF05183">
    <property type="entry name" value="RdRP"/>
    <property type="match status" value="2"/>
</dbReference>
<dbReference type="GO" id="GO:0030422">
    <property type="term" value="P:siRNA processing"/>
    <property type="evidence" value="ECO:0007669"/>
    <property type="project" value="TreeGrafter"/>
</dbReference>
<dbReference type="EC" id="2.7.7.48" evidence="1"/>
<keyword evidence="1" id="KW-0548">Nucleotidyltransferase</keyword>
<feature type="domain" description="RDRP core" evidence="3">
    <location>
        <begin position="155"/>
        <end position="435"/>
    </location>
</feature>
<dbReference type="AlphaFoldDB" id="A0A814T9J8"/>
<name>A0A814T9J8_9BILA</name>
<dbReference type="Proteomes" id="UP000663829">
    <property type="component" value="Unassembled WGS sequence"/>
</dbReference>
<keyword evidence="6" id="KW-1185">Reference proteome</keyword>
<accession>A0A814T9J8</accession>
<organism evidence="4 6">
    <name type="scientific">Didymodactylos carnosus</name>
    <dbReference type="NCBI Taxonomy" id="1234261"/>
    <lineage>
        <taxon>Eukaryota</taxon>
        <taxon>Metazoa</taxon>
        <taxon>Spiralia</taxon>
        <taxon>Gnathifera</taxon>
        <taxon>Rotifera</taxon>
        <taxon>Eurotatoria</taxon>
        <taxon>Bdelloidea</taxon>
        <taxon>Philodinida</taxon>
        <taxon>Philodinidae</taxon>
        <taxon>Didymodactylos</taxon>
    </lineage>
</organism>
<gene>
    <name evidence="4" type="ORF">GPM918_LOCUS21577</name>
    <name evidence="5" type="ORF">SRO942_LOCUS21574</name>
</gene>
<evidence type="ECO:0000256" key="1">
    <source>
        <dbReference type="RuleBase" id="RU363098"/>
    </source>
</evidence>
<dbReference type="InterPro" id="IPR057596">
    <property type="entry name" value="RDRP_core"/>
</dbReference>
<feature type="compositionally biased region" description="Polar residues" evidence="2">
    <location>
        <begin position="727"/>
        <end position="739"/>
    </location>
</feature>